<evidence type="ECO:0000313" key="1">
    <source>
        <dbReference type="EMBL" id="JAI06600.1"/>
    </source>
</evidence>
<proteinExistence type="predicted"/>
<organism evidence="1">
    <name type="scientific">Anguilla anguilla</name>
    <name type="common">European freshwater eel</name>
    <name type="synonym">Muraena anguilla</name>
    <dbReference type="NCBI Taxonomy" id="7936"/>
    <lineage>
        <taxon>Eukaryota</taxon>
        <taxon>Metazoa</taxon>
        <taxon>Chordata</taxon>
        <taxon>Craniata</taxon>
        <taxon>Vertebrata</taxon>
        <taxon>Euteleostomi</taxon>
        <taxon>Actinopterygii</taxon>
        <taxon>Neopterygii</taxon>
        <taxon>Teleostei</taxon>
        <taxon>Anguilliformes</taxon>
        <taxon>Anguillidae</taxon>
        <taxon>Anguilla</taxon>
    </lineage>
</organism>
<reference evidence="1" key="2">
    <citation type="journal article" date="2015" name="Fish Shellfish Immunol.">
        <title>Early steps in the European eel (Anguilla anguilla)-Vibrio vulnificus interaction in the gills: Role of the RtxA13 toxin.</title>
        <authorList>
            <person name="Callol A."/>
            <person name="Pajuelo D."/>
            <person name="Ebbesson L."/>
            <person name="Teles M."/>
            <person name="MacKenzie S."/>
            <person name="Amaro C."/>
        </authorList>
    </citation>
    <scope>NUCLEOTIDE SEQUENCE</scope>
</reference>
<sequence>MKYVRLLLSEVVHIHPSGSAYLNGEEKESLLMSQYLKKQIKACHI</sequence>
<protein>
    <submittedName>
        <fullName evidence="1">Uncharacterized protein</fullName>
    </submittedName>
</protein>
<dbReference type="EMBL" id="GBXM01001978">
    <property type="protein sequence ID" value="JAI06600.1"/>
    <property type="molecule type" value="Transcribed_RNA"/>
</dbReference>
<reference evidence="1" key="1">
    <citation type="submission" date="2014-11" db="EMBL/GenBank/DDBJ databases">
        <authorList>
            <person name="Amaro Gonzalez C."/>
        </authorList>
    </citation>
    <scope>NUCLEOTIDE SEQUENCE</scope>
</reference>
<name>A0A0E9XVA8_ANGAN</name>
<accession>A0A0E9XVA8</accession>
<dbReference type="AlphaFoldDB" id="A0A0E9XVA8"/>